<dbReference type="InterPro" id="IPR011991">
    <property type="entry name" value="ArsR-like_HTH"/>
</dbReference>
<dbReference type="CDD" id="cd00090">
    <property type="entry name" value="HTH_ARSR"/>
    <property type="match status" value="1"/>
</dbReference>
<dbReference type="AlphaFoldDB" id="A0A811TB49"/>
<comment type="caution">
    <text evidence="1">The sequence shown here is derived from an EMBL/GenBank/DDBJ whole genome shotgun (WGS) entry which is preliminary data.</text>
</comment>
<evidence type="ECO:0008006" key="3">
    <source>
        <dbReference type="Google" id="ProtNLM"/>
    </source>
</evidence>
<proteinExistence type="predicted"/>
<dbReference type="InterPro" id="IPR036390">
    <property type="entry name" value="WH_DNA-bd_sf"/>
</dbReference>
<dbReference type="InterPro" id="IPR036388">
    <property type="entry name" value="WH-like_DNA-bd_sf"/>
</dbReference>
<evidence type="ECO:0000313" key="1">
    <source>
        <dbReference type="EMBL" id="CAD6494707.1"/>
    </source>
</evidence>
<accession>A0A811TB49</accession>
<evidence type="ECO:0000313" key="2">
    <source>
        <dbReference type="Proteomes" id="UP000612009"/>
    </source>
</evidence>
<sequence>MTVQPEDVRINPETRASNLVNLSNLLFELSNPLRLGILFLIAEEKQKHGTISEKLKISLQETTRHLTRLQDAKLIEKDVQSFFTLTNYGKVILSSLYNFEFLVKNREDLMNLNLDIPRKFLERIAELRNFEKTHGTVANLRECTLLPTDAQKYIWVISPEILMDTVPTVIKKQEEGLDFRVILPKNIIYPPGFEFKPGEYLKVLDELKIAMVITEKGARFCLPTCGEDIDFSISFNSQDEEFREWCKDLFLHYWENARPVNVPGGKKVNDS</sequence>
<dbReference type="SUPFAM" id="SSF46785">
    <property type="entry name" value="Winged helix' DNA-binding domain"/>
    <property type="match status" value="1"/>
</dbReference>
<name>A0A811TB49_9EURY</name>
<reference evidence="1" key="1">
    <citation type="submission" date="2020-10" db="EMBL/GenBank/DDBJ databases">
        <authorList>
            <person name="Hahn C.J."/>
            <person name="Laso-Perez R."/>
            <person name="Vulcano F."/>
            <person name="Vaziourakis K.-M."/>
            <person name="Stokke R."/>
            <person name="Steen I.H."/>
            <person name="Teske A."/>
            <person name="Boetius A."/>
            <person name="Liebeke M."/>
            <person name="Amann R."/>
            <person name="Knittel K."/>
        </authorList>
    </citation>
    <scope>NUCLEOTIDE SEQUENCE</scope>
    <source>
        <strain evidence="1">Gfbio:e3339647-f889-4370-9287-4fb5cb688e4c:AG392J18_GoMArc1</strain>
    </source>
</reference>
<dbReference type="Proteomes" id="UP000612009">
    <property type="component" value="Unassembled WGS sequence"/>
</dbReference>
<dbReference type="Gene3D" id="1.10.10.10">
    <property type="entry name" value="Winged helix-like DNA-binding domain superfamily/Winged helix DNA-binding domain"/>
    <property type="match status" value="1"/>
</dbReference>
<gene>
    <name evidence="1" type="ORF">LAKADJCE_00912</name>
</gene>
<dbReference type="EMBL" id="CAJHIR010000075">
    <property type="protein sequence ID" value="CAD6494707.1"/>
    <property type="molecule type" value="Genomic_DNA"/>
</dbReference>
<organism evidence="1 2">
    <name type="scientific">Candidatus Argoarchaeum ethanivorans</name>
    <dbReference type="NCBI Taxonomy" id="2608793"/>
    <lineage>
        <taxon>Archaea</taxon>
        <taxon>Methanobacteriati</taxon>
        <taxon>Methanobacteriota</taxon>
        <taxon>Stenosarchaea group</taxon>
        <taxon>Methanomicrobia</taxon>
        <taxon>Methanosarcinales</taxon>
        <taxon>Methanosarcinales incertae sedis</taxon>
        <taxon>GOM Arc I cluster</taxon>
        <taxon>Candidatus Argoarchaeum</taxon>
    </lineage>
</organism>
<protein>
    <recommendedName>
        <fullName evidence="3">HTH arsR-type domain-containing protein</fullName>
    </recommendedName>
</protein>